<dbReference type="Gene3D" id="3.30.40.10">
    <property type="entry name" value="Zinc/RING finger domain, C3HC4 (zinc finger)"/>
    <property type="match status" value="1"/>
</dbReference>
<dbReference type="InterPro" id="IPR021319">
    <property type="entry name" value="DUF2921"/>
</dbReference>
<evidence type="ECO:0000256" key="9">
    <source>
        <dbReference type="ARBA" id="ARBA00022771"/>
    </source>
</evidence>
<dbReference type="SMART" id="SM00184">
    <property type="entry name" value="RING"/>
    <property type="match status" value="1"/>
</dbReference>
<dbReference type="GO" id="GO:0043161">
    <property type="term" value="P:proteasome-mediated ubiquitin-dependent protein catabolic process"/>
    <property type="evidence" value="ECO:0007669"/>
    <property type="project" value="TreeGrafter"/>
</dbReference>
<evidence type="ECO:0000256" key="12">
    <source>
        <dbReference type="ARBA" id="ARBA00022989"/>
    </source>
</evidence>
<dbReference type="InterPro" id="IPR001841">
    <property type="entry name" value="Znf_RING"/>
</dbReference>
<proteinExistence type="predicted"/>
<evidence type="ECO:0000256" key="6">
    <source>
        <dbReference type="ARBA" id="ARBA00022692"/>
    </source>
</evidence>
<evidence type="ECO:0000256" key="2">
    <source>
        <dbReference type="ARBA" id="ARBA00004127"/>
    </source>
</evidence>
<evidence type="ECO:0000256" key="11">
    <source>
        <dbReference type="ARBA" id="ARBA00022833"/>
    </source>
</evidence>
<comment type="pathway">
    <text evidence="3">Protein modification; protein ubiquitination.</text>
</comment>
<feature type="transmembrane region" description="Helical" evidence="16">
    <location>
        <begin position="620"/>
        <end position="642"/>
    </location>
</feature>
<dbReference type="PROSITE" id="PS50089">
    <property type="entry name" value="ZF_RING_2"/>
    <property type="match status" value="1"/>
</dbReference>
<evidence type="ECO:0000259" key="17">
    <source>
        <dbReference type="PROSITE" id="PS50089"/>
    </source>
</evidence>
<organism evidence="18 19">
    <name type="scientific">Cutaneotrichosporon cavernicola</name>
    <dbReference type="NCBI Taxonomy" id="279322"/>
    <lineage>
        <taxon>Eukaryota</taxon>
        <taxon>Fungi</taxon>
        <taxon>Dikarya</taxon>
        <taxon>Basidiomycota</taxon>
        <taxon>Agaricomycotina</taxon>
        <taxon>Tremellomycetes</taxon>
        <taxon>Trichosporonales</taxon>
        <taxon>Trichosporonaceae</taxon>
        <taxon>Cutaneotrichosporon</taxon>
    </lineage>
</organism>
<dbReference type="Pfam" id="PF11145">
    <property type="entry name" value="DUF2921"/>
    <property type="match status" value="2"/>
</dbReference>
<evidence type="ECO:0000256" key="8">
    <source>
        <dbReference type="ARBA" id="ARBA00022729"/>
    </source>
</evidence>
<dbReference type="EC" id="2.3.2.27" evidence="4"/>
<dbReference type="PANTHER" id="PTHR22763:SF162">
    <property type="entry name" value="TRANSMEMBRANE E3 UBIQUITIN-PROTEIN LIGASE 1"/>
    <property type="match status" value="1"/>
</dbReference>
<dbReference type="EMBL" id="AP028212">
    <property type="protein sequence ID" value="BEI88213.1"/>
    <property type="molecule type" value="Genomic_DNA"/>
</dbReference>
<evidence type="ECO:0000256" key="3">
    <source>
        <dbReference type="ARBA" id="ARBA00004906"/>
    </source>
</evidence>
<feature type="compositionally biased region" description="Acidic residues" evidence="15">
    <location>
        <begin position="544"/>
        <end position="553"/>
    </location>
</feature>
<keyword evidence="6 16" id="KW-0812">Transmembrane</keyword>
<dbReference type="InterPro" id="IPR013083">
    <property type="entry name" value="Znf_RING/FYVE/PHD"/>
</dbReference>
<evidence type="ECO:0000256" key="13">
    <source>
        <dbReference type="ARBA" id="ARBA00023136"/>
    </source>
</evidence>
<evidence type="ECO:0000256" key="1">
    <source>
        <dbReference type="ARBA" id="ARBA00000900"/>
    </source>
</evidence>
<keyword evidence="12 16" id="KW-1133">Transmembrane helix</keyword>
<evidence type="ECO:0000256" key="10">
    <source>
        <dbReference type="ARBA" id="ARBA00022786"/>
    </source>
</evidence>
<accession>A0AA48IE54</accession>
<comment type="subcellular location">
    <subcellularLocation>
        <location evidence="2">Endomembrane system</location>
        <topology evidence="2">Multi-pass membrane protein</topology>
    </subcellularLocation>
</comment>
<dbReference type="GO" id="GO:0044695">
    <property type="term" value="C:Dsc E3 ubiquitin ligase complex"/>
    <property type="evidence" value="ECO:0007669"/>
    <property type="project" value="TreeGrafter"/>
</dbReference>
<sequence>MPDEQPDPRSPRQGRGADNGGLPTSTGNPSLAMPMPPGGFPGVFVGEPVPPRPQRSLSSMLFLTMFFFFMSQNGGNQVPLGTIGPDGEIRERVTELSLLRHHVKEYEGYINGTGNWTEPPPPSILASSLVPARFDHSDVVTRGDTFYPNITGWYRRAMAHPVDLLVEQVDRSDSFFRGIPLPAVNESGSWNQTLANELRGEFDWMSVTSWDLRGIVERSIVPEREERKTIAPNDDSEKALGNSENLVALEPTWAWVRGLLTVGTPNTSLEYKFYGLHHIANGTYELFSLHESQRVDIRNIPTLYPAHHTETVQIVLAELKKELQIQEDSLLLTDVRPEEPSVTKCPLLIHLSLPPLPPGVRLEDVLQYDNELSNPTGLLLSLKKPPTYWQGVGLGGVIVGDQCGFVAGLDRGRGVPLDDFWRKTVNYAAYATLSQLVVLFLLVGQMERTRTPSTLAKVSLWTIVLIALSDSWIFSAHLVTGVISDNRTSLPMLVPGFAALCTAIVFGPRYAVLLHRIQAPERIIARPPRRRAASTAASASGDALGDDSDEETEPPMPWTDRVGNLLSTYPGLKWLGAVALMFIFAQIALMPSVIPFVLFAMQSIWVPQIYRNARRGSNGALGHAFIIGTSIGRLALPLYALACPENVFFIDNADWVWAMVLWQVVQIAVLLAQDRFGPAFFLPKRFAPAEGYDYHPLLPAPDAENALEGRGEIPAETTCSICMEEVNTHPDPADGPLLNLNARRSYAVAPCHHLFHTKCLQQWMAVKTICPLCKRPLPPL</sequence>
<dbReference type="RefSeq" id="XP_060453479.1">
    <property type="nucleotide sequence ID" value="XM_060604244.1"/>
</dbReference>
<reference evidence="18" key="1">
    <citation type="journal article" date="2023" name="BMC Genomics">
        <title>Chromosome-level genome assemblies of Cutaneotrichosporon spp. (Trichosporonales, Basidiomycota) reveal imbalanced evolution between nucleotide sequences and chromosome synteny.</title>
        <authorList>
            <person name="Kobayashi Y."/>
            <person name="Kayamori A."/>
            <person name="Aoki K."/>
            <person name="Shiwa Y."/>
            <person name="Matsutani M."/>
            <person name="Fujita N."/>
            <person name="Sugita T."/>
            <person name="Iwasaki W."/>
            <person name="Tanaka N."/>
            <person name="Takashima M."/>
        </authorList>
    </citation>
    <scope>NUCLEOTIDE SEQUENCE</scope>
    <source>
        <strain evidence="18">HIS019</strain>
    </source>
</reference>
<comment type="catalytic activity">
    <reaction evidence="1">
        <text>S-ubiquitinyl-[E2 ubiquitin-conjugating enzyme]-L-cysteine + [acceptor protein]-L-lysine = [E2 ubiquitin-conjugating enzyme]-L-cysteine + N(6)-ubiquitinyl-[acceptor protein]-L-lysine.</text>
        <dbReference type="EC" id="2.3.2.27"/>
    </reaction>
</comment>
<gene>
    <name evidence="18" type="ORF">CcaverHIS019_0109310</name>
</gene>
<evidence type="ECO:0000313" key="18">
    <source>
        <dbReference type="EMBL" id="BEI88213.1"/>
    </source>
</evidence>
<dbReference type="PANTHER" id="PTHR22763">
    <property type="entry name" value="RING ZINC FINGER PROTEIN"/>
    <property type="match status" value="1"/>
</dbReference>
<dbReference type="GO" id="GO:0061630">
    <property type="term" value="F:ubiquitin protein ligase activity"/>
    <property type="evidence" value="ECO:0007669"/>
    <property type="project" value="UniProtKB-EC"/>
</dbReference>
<feature type="transmembrane region" description="Helical" evidence="16">
    <location>
        <begin position="574"/>
        <end position="599"/>
    </location>
</feature>
<dbReference type="InterPro" id="IPR024766">
    <property type="entry name" value="Znf_RING_H2"/>
</dbReference>
<feature type="transmembrane region" description="Helical" evidence="16">
    <location>
        <begin position="427"/>
        <end position="446"/>
    </location>
</feature>
<keyword evidence="11" id="KW-0862">Zinc</keyword>
<evidence type="ECO:0000256" key="5">
    <source>
        <dbReference type="ARBA" id="ARBA00022679"/>
    </source>
</evidence>
<protein>
    <recommendedName>
        <fullName evidence="4">RING-type E3 ubiquitin transferase</fullName>
        <ecNumber evidence="4">2.3.2.27</ecNumber>
    </recommendedName>
</protein>
<feature type="region of interest" description="Disordered" evidence="15">
    <location>
        <begin position="528"/>
        <end position="557"/>
    </location>
</feature>
<keyword evidence="13 16" id="KW-0472">Membrane</keyword>
<dbReference type="SUPFAM" id="SSF57850">
    <property type="entry name" value="RING/U-box"/>
    <property type="match status" value="1"/>
</dbReference>
<feature type="domain" description="RING-type" evidence="17">
    <location>
        <begin position="719"/>
        <end position="774"/>
    </location>
</feature>
<dbReference type="KEGG" id="ccac:CcaHIS019_0109310"/>
<dbReference type="Proteomes" id="UP001233271">
    <property type="component" value="Chromosome 1"/>
</dbReference>
<feature type="transmembrane region" description="Helical" evidence="16">
    <location>
        <begin position="654"/>
        <end position="672"/>
    </location>
</feature>
<keyword evidence="10" id="KW-0833">Ubl conjugation pathway</keyword>
<evidence type="ECO:0000256" key="15">
    <source>
        <dbReference type="SAM" id="MobiDB-lite"/>
    </source>
</evidence>
<keyword evidence="5" id="KW-0808">Transferase</keyword>
<keyword evidence="8" id="KW-0732">Signal</keyword>
<evidence type="ECO:0000313" key="19">
    <source>
        <dbReference type="Proteomes" id="UP001233271"/>
    </source>
</evidence>
<keyword evidence="7" id="KW-0479">Metal-binding</keyword>
<dbReference type="InterPro" id="IPR050731">
    <property type="entry name" value="HRD1_E3_ubiq-ligases"/>
</dbReference>
<evidence type="ECO:0000256" key="16">
    <source>
        <dbReference type="SAM" id="Phobius"/>
    </source>
</evidence>
<keyword evidence="9 14" id="KW-0863">Zinc-finger</keyword>
<dbReference type="GO" id="GO:0008270">
    <property type="term" value="F:zinc ion binding"/>
    <property type="evidence" value="ECO:0007669"/>
    <property type="project" value="UniProtKB-KW"/>
</dbReference>
<evidence type="ECO:0000256" key="7">
    <source>
        <dbReference type="ARBA" id="ARBA00022723"/>
    </source>
</evidence>
<dbReference type="Pfam" id="PF12678">
    <property type="entry name" value="zf-rbx1"/>
    <property type="match status" value="1"/>
</dbReference>
<keyword evidence="19" id="KW-1185">Reference proteome</keyword>
<name>A0AA48IE54_9TREE</name>
<feature type="transmembrane region" description="Helical" evidence="16">
    <location>
        <begin position="458"/>
        <end position="480"/>
    </location>
</feature>
<evidence type="ECO:0000256" key="14">
    <source>
        <dbReference type="PROSITE-ProRule" id="PRU00175"/>
    </source>
</evidence>
<feature type="transmembrane region" description="Helical" evidence="16">
    <location>
        <begin position="492"/>
        <end position="512"/>
    </location>
</feature>
<dbReference type="GeneID" id="85492084"/>
<evidence type="ECO:0000256" key="4">
    <source>
        <dbReference type="ARBA" id="ARBA00012483"/>
    </source>
</evidence>
<feature type="region of interest" description="Disordered" evidence="15">
    <location>
        <begin position="1"/>
        <end position="35"/>
    </location>
</feature>
<feature type="compositionally biased region" description="Basic and acidic residues" evidence="15">
    <location>
        <begin position="1"/>
        <end position="10"/>
    </location>
</feature>
<dbReference type="AlphaFoldDB" id="A0AA48IE54"/>
<dbReference type="GO" id="GO:0012505">
    <property type="term" value="C:endomembrane system"/>
    <property type="evidence" value="ECO:0007669"/>
    <property type="project" value="UniProtKB-SubCell"/>
</dbReference>